<comment type="caution">
    <text evidence="5">The sequence shown here is derived from an EMBL/GenBank/DDBJ whole genome shotgun (WGS) entry which is preliminary data.</text>
</comment>
<evidence type="ECO:0000256" key="2">
    <source>
        <dbReference type="SAM" id="MobiDB-lite"/>
    </source>
</evidence>
<dbReference type="AlphaFoldDB" id="A0A843WMH3"/>
<dbReference type="InterPro" id="IPR006867">
    <property type="entry name" value="DUF632"/>
</dbReference>
<accession>A0A843WMH3</accession>
<proteinExistence type="predicted"/>
<dbReference type="PANTHER" id="PTHR21450">
    <property type="entry name" value="PROTEIN ALTERED PHOSPHATE STARVATION RESPONSE 1"/>
    <property type="match status" value="1"/>
</dbReference>
<evidence type="ECO:0008006" key="7">
    <source>
        <dbReference type="Google" id="ProtNLM"/>
    </source>
</evidence>
<gene>
    <name evidence="5" type="ORF">Taro_043978</name>
</gene>
<dbReference type="InterPro" id="IPR006868">
    <property type="entry name" value="DUF630"/>
</dbReference>
<evidence type="ECO:0000313" key="6">
    <source>
        <dbReference type="Proteomes" id="UP000652761"/>
    </source>
</evidence>
<feature type="coiled-coil region" evidence="1">
    <location>
        <begin position="298"/>
        <end position="352"/>
    </location>
</feature>
<feature type="region of interest" description="Disordered" evidence="2">
    <location>
        <begin position="63"/>
        <end position="139"/>
    </location>
</feature>
<dbReference type="Pfam" id="PF04783">
    <property type="entry name" value="DUF630"/>
    <property type="match status" value="1"/>
</dbReference>
<protein>
    <recommendedName>
        <fullName evidence="7">Nitrate regulatory gene2 protein</fullName>
    </recommendedName>
</protein>
<keyword evidence="6" id="KW-1185">Reference proteome</keyword>
<evidence type="ECO:0000259" key="4">
    <source>
        <dbReference type="Pfam" id="PF04783"/>
    </source>
</evidence>
<reference evidence="5" key="1">
    <citation type="submission" date="2017-07" db="EMBL/GenBank/DDBJ databases">
        <title>Taro Niue Genome Assembly and Annotation.</title>
        <authorList>
            <person name="Atibalentja N."/>
            <person name="Keating K."/>
            <person name="Fields C.J."/>
        </authorList>
    </citation>
    <scope>NUCLEOTIDE SEQUENCE</scope>
    <source>
        <strain evidence="5">Niue_2</strain>
        <tissue evidence="5">Leaf</tissue>
    </source>
</reference>
<evidence type="ECO:0000259" key="3">
    <source>
        <dbReference type="Pfam" id="PF04782"/>
    </source>
</evidence>
<keyword evidence="1" id="KW-0175">Coiled coil</keyword>
<dbReference type="Proteomes" id="UP000652761">
    <property type="component" value="Unassembled WGS sequence"/>
</dbReference>
<feature type="compositionally biased region" description="Pro residues" evidence="2">
    <location>
        <begin position="122"/>
        <end position="133"/>
    </location>
</feature>
<feature type="compositionally biased region" description="Pro residues" evidence="2">
    <location>
        <begin position="71"/>
        <end position="105"/>
    </location>
</feature>
<dbReference type="Pfam" id="PF04782">
    <property type="entry name" value="DUF632"/>
    <property type="match status" value="1"/>
</dbReference>
<evidence type="ECO:0000313" key="5">
    <source>
        <dbReference type="EMBL" id="MQM11079.1"/>
    </source>
</evidence>
<sequence length="634" mass="71080">MGCCQSRVEQEETIARFKARRRYMKQLVKGRQAFATAHILYLRSLRSTGSALLQFANSETHLRHPQLHHLPPLPPSPPSTPPPLPPKAPPSPPEPPPPPPPPLTPMSPCSDNWTSATASPTLHPPPPPPPPPTSSSWDFWDPFIPSSSRSVTEEEWEEATTTVSEVAVAANTAPAPSVISGFSKVSKDSTNELAVVVSRNRKHLSEIAKELDDYFLKAAEAGNRVSALLEAPNCSYGKTLSPLRWPWGKSNQFCGFERLREGTMMGRDMVLGGVVSHCSTVEKLYAWEKKLYLEVKSREKLTEEHEKGVARLRRQEARGTDYLKVEKNRKEVERLESRMAVAVQAMDTTSDEIVRLRESELFPQLLELLNGLMGMWRSMYECHQVHTHIVQQLEFLNTAATAATPTSDIHRQSTLQLELEVQRWHSSFCALVSSQRDYLHSLAGWLRLSLFQLHRAPPLATTHLHSEIYSLCEEWQLALDRVPDKVASEGIKSFLTVVHAIVLQQQEEHRQRKRSDSACRALDKAGAELRVAEARYGPCPLPEDFKEAAYQSPLVAKRAKVVALRARAEEEKSKYEKCSGVTRAMTLNSLQTGFPNLFQAMTGFSGVCMQAFESVYSHRRSSDGEHGLKLLQLP</sequence>
<evidence type="ECO:0000256" key="1">
    <source>
        <dbReference type="SAM" id="Coils"/>
    </source>
</evidence>
<feature type="domain" description="DUF630" evidence="4">
    <location>
        <begin position="1"/>
        <end position="59"/>
    </location>
</feature>
<name>A0A843WMH3_COLES</name>
<dbReference type="EMBL" id="NMUH01004860">
    <property type="protein sequence ID" value="MQM11079.1"/>
    <property type="molecule type" value="Genomic_DNA"/>
</dbReference>
<dbReference type="OrthoDB" id="1919226at2759"/>
<feature type="domain" description="DUF632" evidence="3">
    <location>
        <begin position="204"/>
        <end position="499"/>
    </location>
</feature>
<dbReference type="PANTHER" id="PTHR21450:SF23">
    <property type="entry name" value="PROTEIN ALTERED PHOSPHATE STARVATION RESPONSE 1"/>
    <property type="match status" value="1"/>
</dbReference>
<organism evidence="5 6">
    <name type="scientific">Colocasia esculenta</name>
    <name type="common">Wild taro</name>
    <name type="synonym">Arum esculentum</name>
    <dbReference type="NCBI Taxonomy" id="4460"/>
    <lineage>
        <taxon>Eukaryota</taxon>
        <taxon>Viridiplantae</taxon>
        <taxon>Streptophyta</taxon>
        <taxon>Embryophyta</taxon>
        <taxon>Tracheophyta</taxon>
        <taxon>Spermatophyta</taxon>
        <taxon>Magnoliopsida</taxon>
        <taxon>Liliopsida</taxon>
        <taxon>Araceae</taxon>
        <taxon>Aroideae</taxon>
        <taxon>Colocasieae</taxon>
        <taxon>Colocasia</taxon>
    </lineage>
</organism>